<dbReference type="GO" id="GO:0003677">
    <property type="term" value="F:DNA binding"/>
    <property type="evidence" value="ECO:0007669"/>
    <property type="project" value="InterPro"/>
</dbReference>
<dbReference type="Pfam" id="PF00004">
    <property type="entry name" value="AAA"/>
    <property type="match status" value="1"/>
</dbReference>
<feature type="domain" description="AAA+ ATPase" evidence="5">
    <location>
        <begin position="51"/>
        <end position="171"/>
    </location>
</feature>
<dbReference type="GO" id="GO:0017116">
    <property type="term" value="F:single-stranded DNA helicase activity"/>
    <property type="evidence" value="ECO:0007669"/>
    <property type="project" value="TreeGrafter"/>
</dbReference>
<dbReference type="InterPro" id="IPR003593">
    <property type="entry name" value="AAA+_ATPase"/>
</dbReference>
<reference evidence="6 7" key="1">
    <citation type="submission" date="2019-10" db="EMBL/GenBank/DDBJ databases">
        <title>Alkaliphilus serpentinus sp. nov. and Alkaliphilus pronyensis sp. nov., two novel anaerobic alkaliphilic species isolated from the serpentinized-hosted hydrothermal field of the Prony Bay (New Caledonia).</title>
        <authorList>
            <person name="Postec A."/>
        </authorList>
    </citation>
    <scope>NUCLEOTIDE SEQUENCE [LARGE SCALE GENOMIC DNA]</scope>
    <source>
        <strain evidence="6 7">LacT</strain>
    </source>
</reference>
<dbReference type="InterPro" id="IPR008921">
    <property type="entry name" value="DNA_pol3_clamp-load_cplx_C"/>
</dbReference>
<dbReference type="GO" id="GO:0005524">
    <property type="term" value="F:ATP binding"/>
    <property type="evidence" value="ECO:0007669"/>
    <property type="project" value="UniProtKB-KW"/>
</dbReference>
<dbReference type="InterPro" id="IPR027417">
    <property type="entry name" value="P-loop_NTPase"/>
</dbReference>
<dbReference type="GO" id="GO:0016887">
    <property type="term" value="F:ATP hydrolysis activity"/>
    <property type="evidence" value="ECO:0007669"/>
    <property type="project" value="InterPro"/>
</dbReference>
<dbReference type="GO" id="GO:0006261">
    <property type="term" value="P:DNA-templated DNA replication"/>
    <property type="evidence" value="ECO:0007669"/>
    <property type="project" value="TreeGrafter"/>
</dbReference>
<dbReference type="Gene3D" id="1.20.272.10">
    <property type="match status" value="1"/>
</dbReference>
<dbReference type="PANTHER" id="PTHR13779">
    <property type="entry name" value="WERNER HELICASE-INTERACTING PROTEIN 1 FAMILY MEMBER"/>
    <property type="match status" value="1"/>
</dbReference>
<evidence type="ECO:0000256" key="4">
    <source>
        <dbReference type="ARBA" id="ARBA00022840"/>
    </source>
</evidence>
<name>A0A833M6L0_9FIRM</name>
<dbReference type="SMART" id="SM00382">
    <property type="entry name" value="AAA"/>
    <property type="match status" value="1"/>
</dbReference>
<proteinExistence type="inferred from homology"/>
<dbReference type="Proteomes" id="UP000465601">
    <property type="component" value="Unassembled WGS sequence"/>
</dbReference>
<dbReference type="GO" id="GO:0000731">
    <property type="term" value="P:DNA synthesis involved in DNA repair"/>
    <property type="evidence" value="ECO:0007669"/>
    <property type="project" value="TreeGrafter"/>
</dbReference>
<accession>A0A833M6L0</accession>
<dbReference type="InterPro" id="IPR051314">
    <property type="entry name" value="AAA_ATPase_RarA/MGS1/WRNIP1"/>
</dbReference>
<dbReference type="GO" id="GO:0008047">
    <property type="term" value="F:enzyme activator activity"/>
    <property type="evidence" value="ECO:0007669"/>
    <property type="project" value="TreeGrafter"/>
</dbReference>
<dbReference type="OrthoDB" id="9778364at2"/>
<dbReference type="InterPro" id="IPR032423">
    <property type="entry name" value="AAA_assoc_2"/>
</dbReference>
<dbReference type="AlphaFoldDB" id="A0A833M6L0"/>
<evidence type="ECO:0000256" key="2">
    <source>
        <dbReference type="ARBA" id="ARBA00020776"/>
    </source>
</evidence>
<evidence type="ECO:0000313" key="6">
    <source>
        <dbReference type="EMBL" id="KAB3527638.1"/>
    </source>
</evidence>
<gene>
    <name evidence="6" type="ORF">F8153_11690</name>
</gene>
<dbReference type="RefSeq" id="WP_151866533.1">
    <property type="nucleotide sequence ID" value="NZ_WBZB01000040.1"/>
</dbReference>
<dbReference type="PANTHER" id="PTHR13779:SF7">
    <property type="entry name" value="ATPASE WRNIP1"/>
    <property type="match status" value="1"/>
</dbReference>
<evidence type="ECO:0000256" key="3">
    <source>
        <dbReference type="ARBA" id="ARBA00022741"/>
    </source>
</evidence>
<dbReference type="InterPro" id="IPR003959">
    <property type="entry name" value="ATPase_AAA_core"/>
</dbReference>
<dbReference type="Gene3D" id="1.10.8.60">
    <property type="match status" value="1"/>
</dbReference>
<dbReference type="FunFam" id="3.40.50.300:FF:000345">
    <property type="entry name" value="AAA family ATPase"/>
    <property type="match status" value="1"/>
</dbReference>
<evidence type="ECO:0000256" key="1">
    <source>
        <dbReference type="ARBA" id="ARBA00008959"/>
    </source>
</evidence>
<dbReference type="CDD" id="cd18139">
    <property type="entry name" value="HLD_clamp_RarA"/>
    <property type="match status" value="1"/>
</dbReference>
<dbReference type="FunFam" id="1.10.3710.10:FF:000003">
    <property type="entry name" value="ATPase, AAA family protein"/>
    <property type="match status" value="1"/>
</dbReference>
<dbReference type="FunFam" id="1.20.272.10:FF:000001">
    <property type="entry name" value="Putative AAA family ATPase"/>
    <property type="match status" value="1"/>
</dbReference>
<protein>
    <recommendedName>
        <fullName evidence="2">Replication-associated recombination protein A</fullName>
    </recommendedName>
</protein>
<sequence>MDLFDIVKDKQLDNQSPLADKMRPKKLSDILGQDHILGKGKFLNRCVAAKRLPSIILYGPPGTGKTTVAKAISQEIEGEFFQLNAVTSGVKEIRDIVEKAEGLLGMYQKKSILFIDEIHRFSKNQQDALLPHVEKGLITLIGATTENPYFQVNGALLSRTTVLKLELLQEADIITLMNRALKDPQHGLGSYDVEITDEAIAHIAAYSGGDARRALNALEIATLSTPYNQEMKIIIDLSIAEESIQKKGVQYDKNGDQHYDVISAFIKSIRGSDPDAALHYLAKMIYSGEDPEFIARRLIISASEDIGNADPLALQVALSAHNAFIIIGMREGRIPLAQATTYLASAPKSNSSYKGLDEAIEDVGRINTTVPKHLRDASYRGGKEMGNGIDYLYPHNYDHNYVEQQYLPQEIINHKYYLPTENGYEKKIKKYLEEIHK</sequence>
<dbReference type="Pfam" id="PF12002">
    <property type="entry name" value="MgsA_C"/>
    <property type="match status" value="1"/>
</dbReference>
<dbReference type="CDD" id="cd00009">
    <property type="entry name" value="AAA"/>
    <property type="match status" value="1"/>
</dbReference>
<dbReference type="Gene3D" id="1.10.3710.10">
    <property type="entry name" value="DNA polymerase III clamp loader subunits, C-terminal domain"/>
    <property type="match status" value="1"/>
</dbReference>
<dbReference type="FunFam" id="1.10.8.60:FF:000029">
    <property type="entry name" value="Replication-associated recombination protein A"/>
    <property type="match status" value="1"/>
</dbReference>
<dbReference type="SUPFAM" id="SSF48019">
    <property type="entry name" value="post-AAA+ oligomerization domain-like"/>
    <property type="match status" value="1"/>
</dbReference>
<comment type="similarity">
    <text evidence="1">Belongs to the AAA ATPase family. RarA/MGS1/WRNIP1 subfamily.</text>
</comment>
<dbReference type="Gene3D" id="3.40.50.300">
    <property type="entry name" value="P-loop containing nucleotide triphosphate hydrolases"/>
    <property type="match status" value="1"/>
</dbReference>
<dbReference type="EMBL" id="WBZB01000040">
    <property type="protein sequence ID" value="KAB3527638.1"/>
    <property type="molecule type" value="Genomic_DNA"/>
</dbReference>
<dbReference type="Pfam" id="PF16193">
    <property type="entry name" value="AAA_assoc_2"/>
    <property type="match status" value="1"/>
</dbReference>
<evidence type="ECO:0000313" key="7">
    <source>
        <dbReference type="Proteomes" id="UP000465601"/>
    </source>
</evidence>
<evidence type="ECO:0000259" key="5">
    <source>
        <dbReference type="SMART" id="SM00382"/>
    </source>
</evidence>
<keyword evidence="7" id="KW-1185">Reference proteome</keyword>
<organism evidence="6 7">
    <name type="scientific">Alkaliphilus serpentinus</name>
    <dbReference type="NCBI Taxonomy" id="1482731"/>
    <lineage>
        <taxon>Bacteria</taxon>
        <taxon>Bacillati</taxon>
        <taxon>Bacillota</taxon>
        <taxon>Clostridia</taxon>
        <taxon>Peptostreptococcales</taxon>
        <taxon>Natronincolaceae</taxon>
        <taxon>Alkaliphilus</taxon>
    </lineage>
</organism>
<keyword evidence="3" id="KW-0547">Nucleotide-binding</keyword>
<keyword evidence="4" id="KW-0067">ATP-binding</keyword>
<dbReference type="SUPFAM" id="SSF52540">
    <property type="entry name" value="P-loop containing nucleoside triphosphate hydrolases"/>
    <property type="match status" value="1"/>
</dbReference>
<dbReference type="InterPro" id="IPR021886">
    <property type="entry name" value="MgsA_C"/>
</dbReference>
<comment type="caution">
    <text evidence="6">The sequence shown here is derived from an EMBL/GenBank/DDBJ whole genome shotgun (WGS) entry which is preliminary data.</text>
</comment>